<evidence type="ECO:0000256" key="4">
    <source>
        <dbReference type="ARBA" id="ARBA00004922"/>
    </source>
</evidence>
<evidence type="ECO:0000313" key="16">
    <source>
        <dbReference type="EMBL" id="GAH80553.1"/>
    </source>
</evidence>
<dbReference type="InterPro" id="IPR054479">
    <property type="entry name" value="AglB-like_core"/>
</dbReference>
<evidence type="ECO:0000256" key="10">
    <source>
        <dbReference type="ARBA" id="ARBA00022842"/>
    </source>
</evidence>
<keyword evidence="13" id="KW-0464">Manganese</keyword>
<keyword evidence="8 14" id="KW-0812">Transmembrane</keyword>
<keyword evidence="6" id="KW-0328">Glycosyltransferase</keyword>
<protein>
    <recommendedName>
        <fullName evidence="15">AglB-like core domain-containing protein</fullName>
    </recommendedName>
</protein>
<evidence type="ECO:0000256" key="3">
    <source>
        <dbReference type="ARBA" id="ARBA00004127"/>
    </source>
</evidence>
<name>X1KER5_9ZZZZ</name>
<evidence type="ECO:0000256" key="1">
    <source>
        <dbReference type="ARBA" id="ARBA00001936"/>
    </source>
</evidence>
<sequence length="254" mass="28692">ALRYYFAVNVALLTGYLSWRILELAGFKELTTKAVKTLEKVKGGKARPKNGGFHITISQVNMALAVLIVFLVVFAPIVLFPNPKTAPAIATASQARFAPTDAWCSSLSWLKENTPDPFGNPDFYYHLETSRKYRSLSALMSSFPNPTGDPDFYYQLEESYKYPESAYGVLAWWDYGYWITRIAHRIPNANPSQDTRAVTSVASFFTAQDERSANEITQELGSAYIVIDYETAISKFWAIVLWAGKEQNEFIDIY</sequence>
<keyword evidence="12 14" id="KW-0472">Membrane</keyword>
<keyword evidence="11 14" id="KW-1133">Transmembrane helix</keyword>
<feature type="transmembrane region" description="Helical" evidence="14">
    <location>
        <begin position="60"/>
        <end position="80"/>
    </location>
</feature>
<evidence type="ECO:0000256" key="5">
    <source>
        <dbReference type="ARBA" id="ARBA00010810"/>
    </source>
</evidence>
<comment type="subcellular location">
    <subcellularLocation>
        <location evidence="3">Endomembrane system</location>
        <topology evidence="3">Multi-pass membrane protein</topology>
    </subcellularLocation>
</comment>
<organism evidence="16">
    <name type="scientific">marine sediment metagenome</name>
    <dbReference type="NCBI Taxonomy" id="412755"/>
    <lineage>
        <taxon>unclassified sequences</taxon>
        <taxon>metagenomes</taxon>
        <taxon>ecological metagenomes</taxon>
    </lineage>
</organism>
<comment type="pathway">
    <text evidence="4">Protein modification; protein glycosylation.</text>
</comment>
<accession>X1KER5</accession>
<evidence type="ECO:0000256" key="6">
    <source>
        <dbReference type="ARBA" id="ARBA00022676"/>
    </source>
</evidence>
<dbReference type="GO" id="GO:0046872">
    <property type="term" value="F:metal ion binding"/>
    <property type="evidence" value="ECO:0007669"/>
    <property type="project" value="UniProtKB-KW"/>
</dbReference>
<evidence type="ECO:0000256" key="8">
    <source>
        <dbReference type="ARBA" id="ARBA00022692"/>
    </source>
</evidence>
<dbReference type="Pfam" id="PF22627">
    <property type="entry name" value="AglB_core-like"/>
    <property type="match status" value="1"/>
</dbReference>
<keyword evidence="10" id="KW-0460">Magnesium</keyword>
<comment type="cofactor">
    <cofactor evidence="2">
        <name>Mg(2+)</name>
        <dbReference type="ChEBI" id="CHEBI:18420"/>
    </cofactor>
</comment>
<proteinExistence type="inferred from homology"/>
<evidence type="ECO:0000256" key="9">
    <source>
        <dbReference type="ARBA" id="ARBA00022723"/>
    </source>
</evidence>
<feature type="non-terminal residue" evidence="16">
    <location>
        <position position="254"/>
    </location>
</feature>
<reference evidence="16" key="1">
    <citation type="journal article" date="2014" name="Front. Microbiol.">
        <title>High frequency of phylogenetically diverse reductive dehalogenase-homologous genes in deep subseafloor sedimentary metagenomes.</title>
        <authorList>
            <person name="Kawai M."/>
            <person name="Futagami T."/>
            <person name="Toyoda A."/>
            <person name="Takaki Y."/>
            <person name="Nishi S."/>
            <person name="Hori S."/>
            <person name="Arai W."/>
            <person name="Tsubouchi T."/>
            <person name="Morono Y."/>
            <person name="Uchiyama I."/>
            <person name="Ito T."/>
            <person name="Fujiyama A."/>
            <person name="Inagaki F."/>
            <person name="Takami H."/>
        </authorList>
    </citation>
    <scope>NUCLEOTIDE SEQUENCE</scope>
    <source>
        <strain evidence="16">Expedition CK06-06</strain>
    </source>
</reference>
<dbReference type="PANTHER" id="PTHR13872:SF1">
    <property type="entry name" value="DOLICHYL-DIPHOSPHOOLIGOSACCHARIDE--PROTEIN GLYCOSYLTRANSFERASE SUBUNIT STT3B"/>
    <property type="match status" value="1"/>
</dbReference>
<dbReference type="GO" id="GO:0016020">
    <property type="term" value="C:membrane"/>
    <property type="evidence" value="ECO:0007669"/>
    <property type="project" value="InterPro"/>
</dbReference>
<dbReference type="PANTHER" id="PTHR13872">
    <property type="entry name" value="DOLICHYL-DIPHOSPHOOLIGOSACCHARIDE--PROTEIN GLYCOSYLTRANSFERASE SUBUNIT"/>
    <property type="match status" value="1"/>
</dbReference>
<evidence type="ECO:0000259" key="15">
    <source>
        <dbReference type="Pfam" id="PF22627"/>
    </source>
</evidence>
<dbReference type="GO" id="GO:0012505">
    <property type="term" value="C:endomembrane system"/>
    <property type="evidence" value="ECO:0007669"/>
    <property type="project" value="UniProtKB-SubCell"/>
</dbReference>
<evidence type="ECO:0000256" key="2">
    <source>
        <dbReference type="ARBA" id="ARBA00001946"/>
    </source>
</evidence>
<keyword evidence="7" id="KW-0808">Transferase</keyword>
<comment type="similarity">
    <text evidence="5">Belongs to the STT3 family.</text>
</comment>
<gene>
    <name evidence="16" type="ORF">S03H2_55472</name>
</gene>
<evidence type="ECO:0000256" key="12">
    <source>
        <dbReference type="ARBA" id="ARBA00023136"/>
    </source>
</evidence>
<feature type="non-terminal residue" evidence="16">
    <location>
        <position position="1"/>
    </location>
</feature>
<dbReference type="UniPathway" id="UPA00378"/>
<evidence type="ECO:0000256" key="14">
    <source>
        <dbReference type="SAM" id="Phobius"/>
    </source>
</evidence>
<dbReference type="AlphaFoldDB" id="X1KER5"/>
<evidence type="ECO:0000256" key="7">
    <source>
        <dbReference type="ARBA" id="ARBA00022679"/>
    </source>
</evidence>
<dbReference type="InterPro" id="IPR003674">
    <property type="entry name" value="Oligo_trans_STT3"/>
</dbReference>
<dbReference type="EMBL" id="BARU01035431">
    <property type="protein sequence ID" value="GAH80553.1"/>
    <property type="molecule type" value="Genomic_DNA"/>
</dbReference>
<dbReference type="GO" id="GO:0004576">
    <property type="term" value="F:oligosaccharyl transferase activity"/>
    <property type="evidence" value="ECO:0007669"/>
    <property type="project" value="InterPro"/>
</dbReference>
<comment type="cofactor">
    <cofactor evidence="1">
        <name>Mn(2+)</name>
        <dbReference type="ChEBI" id="CHEBI:29035"/>
    </cofactor>
</comment>
<evidence type="ECO:0000256" key="13">
    <source>
        <dbReference type="ARBA" id="ARBA00023211"/>
    </source>
</evidence>
<feature type="domain" description="AglB-like core" evidence="15">
    <location>
        <begin position="154"/>
        <end position="230"/>
    </location>
</feature>
<dbReference type="Gene3D" id="3.40.50.12610">
    <property type="match status" value="1"/>
</dbReference>
<keyword evidence="9" id="KW-0479">Metal-binding</keyword>
<comment type="caution">
    <text evidence="16">The sequence shown here is derived from an EMBL/GenBank/DDBJ whole genome shotgun (WGS) entry which is preliminary data.</text>
</comment>
<evidence type="ECO:0000256" key="11">
    <source>
        <dbReference type="ARBA" id="ARBA00022989"/>
    </source>
</evidence>